<accession>A0A7W9KJA7</accession>
<dbReference type="SUPFAM" id="SSF53271">
    <property type="entry name" value="PRTase-like"/>
    <property type="match status" value="1"/>
</dbReference>
<dbReference type="AlphaFoldDB" id="A0A7W9KJA7"/>
<dbReference type="EMBL" id="JACHIR010000001">
    <property type="protein sequence ID" value="MBB5893579.1"/>
    <property type="molecule type" value="Genomic_DNA"/>
</dbReference>
<keyword evidence="3" id="KW-1185">Reference proteome</keyword>
<name>A0A7W9KJA7_9PSEU</name>
<dbReference type="InterPro" id="IPR029057">
    <property type="entry name" value="PRTase-like"/>
</dbReference>
<dbReference type="CDD" id="cd06223">
    <property type="entry name" value="PRTases_typeI"/>
    <property type="match status" value="1"/>
</dbReference>
<dbReference type="RefSeq" id="WP_312890300.1">
    <property type="nucleotide sequence ID" value="NZ_JACHIR010000001.1"/>
</dbReference>
<dbReference type="GO" id="GO:0016757">
    <property type="term" value="F:glycosyltransferase activity"/>
    <property type="evidence" value="ECO:0007669"/>
    <property type="project" value="UniProtKB-KW"/>
</dbReference>
<dbReference type="PANTHER" id="PTHR47505">
    <property type="entry name" value="DNA UTILIZATION PROTEIN YHGH"/>
    <property type="match status" value="1"/>
</dbReference>
<proteinExistence type="inferred from homology"/>
<evidence type="ECO:0000313" key="2">
    <source>
        <dbReference type="EMBL" id="MBB5893579.1"/>
    </source>
</evidence>
<dbReference type="PANTHER" id="PTHR47505:SF1">
    <property type="entry name" value="DNA UTILIZATION PROTEIN YHGH"/>
    <property type="match status" value="1"/>
</dbReference>
<keyword evidence="2" id="KW-0328">Glycosyltransferase</keyword>
<keyword evidence="2" id="KW-0808">Transferase</keyword>
<organism evidence="2 3">
    <name type="scientific">Kutzneria kofuensis</name>
    <dbReference type="NCBI Taxonomy" id="103725"/>
    <lineage>
        <taxon>Bacteria</taxon>
        <taxon>Bacillati</taxon>
        <taxon>Actinomycetota</taxon>
        <taxon>Actinomycetes</taxon>
        <taxon>Pseudonocardiales</taxon>
        <taxon>Pseudonocardiaceae</taxon>
        <taxon>Kutzneria</taxon>
    </lineage>
</organism>
<sequence>MRRAALADGPLAYALAAYRGAARDAVLAYKERGRRELAEPLGVAVAKALPWVPEARPDPDGVWWLVPAPSRRRSSRLRGGEHMTNLARWCATELAGAGHGVAVAPMLELARSVTDSVGLDPAARAANLAGRVRIRSRASPPSGTPVVLLDDVITTGATAAACHEVLKAAGLEVTAVLALTSTN</sequence>
<reference evidence="2 3" key="1">
    <citation type="submission" date="2020-08" db="EMBL/GenBank/DDBJ databases">
        <title>Sequencing the genomes of 1000 actinobacteria strains.</title>
        <authorList>
            <person name="Klenk H.-P."/>
        </authorList>
    </citation>
    <scope>NUCLEOTIDE SEQUENCE [LARGE SCALE GENOMIC DNA]</scope>
    <source>
        <strain evidence="2 3">DSM 43851</strain>
    </source>
</reference>
<evidence type="ECO:0000313" key="3">
    <source>
        <dbReference type="Proteomes" id="UP000585638"/>
    </source>
</evidence>
<gene>
    <name evidence="2" type="ORF">BJ998_004775</name>
</gene>
<comment type="caution">
    <text evidence="2">The sequence shown here is derived from an EMBL/GenBank/DDBJ whole genome shotgun (WGS) entry which is preliminary data.</text>
</comment>
<dbReference type="InterPro" id="IPR051910">
    <property type="entry name" value="ComF/GntX_DNA_util-trans"/>
</dbReference>
<protein>
    <submittedName>
        <fullName evidence="2">Putative amidophosphoribosyltransferase</fullName>
    </submittedName>
</protein>
<evidence type="ECO:0000256" key="1">
    <source>
        <dbReference type="ARBA" id="ARBA00008007"/>
    </source>
</evidence>
<comment type="similarity">
    <text evidence="1">Belongs to the ComF/GntX family.</text>
</comment>
<dbReference type="Proteomes" id="UP000585638">
    <property type="component" value="Unassembled WGS sequence"/>
</dbReference>
<dbReference type="Gene3D" id="3.40.50.2020">
    <property type="match status" value="1"/>
</dbReference>
<dbReference type="InterPro" id="IPR000836">
    <property type="entry name" value="PRTase_dom"/>
</dbReference>